<dbReference type="InterPro" id="IPR038268">
    <property type="entry name" value="RHH_sf"/>
</dbReference>
<dbReference type="EMBL" id="JAUSVO010000006">
    <property type="protein sequence ID" value="MDQ0439738.1"/>
    <property type="molecule type" value="Genomic_DNA"/>
</dbReference>
<accession>A0ABU0HD20</accession>
<feature type="domain" description="Ribbon-helix-helix" evidence="1">
    <location>
        <begin position="2"/>
        <end position="64"/>
    </location>
</feature>
<proteinExistence type="predicted"/>
<reference evidence="2 3" key="1">
    <citation type="submission" date="2023-07" db="EMBL/GenBank/DDBJ databases">
        <title>Genomic Encyclopedia of Type Strains, Phase IV (KMG-IV): sequencing the most valuable type-strain genomes for metagenomic binning, comparative biology and taxonomic classification.</title>
        <authorList>
            <person name="Goeker M."/>
        </authorList>
    </citation>
    <scope>NUCLEOTIDE SEQUENCE [LARGE SCALE GENOMIC DNA]</scope>
    <source>
        <strain evidence="2 3">B6-8</strain>
    </source>
</reference>
<organism evidence="2 3">
    <name type="scientific">Kaistia dalseonensis</name>
    <dbReference type="NCBI Taxonomy" id="410840"/>
    <lineage>
        <taxon>Bacteria</taxon>
        <taxon>Pseudomonadati</taxon>
        <taxon>Pseudomonadota</taxon>
        <taxon>Alphaproteobacteria</taxon>
        <taxon>Hyphomicrobiales</taxon>
        <taxon>Kaistiaceae</taxon>
        <taxon>Kaistia</taxon>
    </lineage>
</organism>
<name>A0ABU0HD20_9HYPH</name>
<comment type="caution">
    <text evidence="2">The sequence shown here is derived from an EMBL/GenBank/DDBJ whole genome shotgun (WGS) entry which is preliminary data.</text>
</comment>
<dbReference type="Gene3D" id="1.10.3990.20">
    <property type="entry name" value="protein bp1543"/>
    <property type="match status" value="1"/>
</dbReference>
<dbReference type="RefSeq" id="WP_266350628.1">
    <property type="nucleotide sequence ID" value="NZ_JAPKNG010000006.1"/>
</dbReference>
<sequence>MKKRSLSIAGHATSISIEEPFWQALREIATARSISVAALAAEIDGARTPETNLSSAIRLHVLAWYQARETRPAPVLPDGPGPDLTG</sequence>
<dbReference type="Pfam" id="PF13467">
    <property type="entry name" value="RHH_4"/>
    <property type="match status" value="1"/>
</dbReference>
<gene>
    <name evidence="2" type="ORF">QO014_004144</name>
</gene>
<evidence type="ECO:0000259" key="1">
    <source>
        <dbReference type="Pfam" id="PF13467"/>
    </source>
</evidence>
<protein>
    <submittedName>
        <fullName evidence="2">DNA-binding ribbon-helix-helix protein</fullName>
    </submittedName>
</protein>
<dbReference type="Proteomes" id="UP001241603">
    <property type="component" value="Unassembled WGS sequence"/>
</dbReference>
<keyword evidence="3" id="KW-1185">Reference proteome</keyword>
<dbReference type="GO" id="GO:0003677">
    <property type="term" value="F:DNA binding"/>
    <property type="evidence" value="ECO:0007669"/>
    <property type="project" value="UniProtKB-KW"/>
</dbReference>
<evidence type="ECO:0000313" key="3">
    <source>
        <dbReference type="Proteomes" id="UP001241603"/>
    </source>
</evidence>
<dbReference type="InterPro" id="IPR027373">
    <property type="entry name" value="RHH_dom"/>
</dbReference>
<evidence type="ECO:0000313" key="2">
    <source>
        <dbReference type="EMBL" id="MDQ0439738.1"/>
    </source>
</evidence>
<keyword evidence="2" id="KW-0238">DNA-binding</keyword>